<dbReference type="PROSITE" id="PS00194">
    <property type="entry name" value="THIOREDOXIN_1"/>
    <property type="match status" value="1"/>
</dbReference>
<keyword evidence="6" id="KW-1185">Reference proteome</keyword>
<dbReference type="PANTHER" id="PTHR42852">
    <property type="entry name" value="THIOL:DISULFIDE INTERCHANGE PROTEIN DSBE"/>
    <property type="match status" value="1"/>
</dbReference>
<feature type="domain" description="Thioredoxin" evidence="4">
    <location>
        <begin position="36"/>
        <end position="173"/>
    </location>
</feature>
<dbReference type="Proteomes" id="UP000295135">
    <property type="component" value="Unassembled WGS sequence"/>
</dbReference>
<keyword evidence="3" id="KW-0472">Membrane</keyword>
<dbReference type="Pfam" id="PF00578">
    <property type="entry name" value="AhpC-TSA"/>
    <property type="match status" value="1"/>
</dbReference>
<dbReference type="GO" id="GO:0015036">
    <property type="term" value="F:disulfide oxidoreductase activity"/>
    <property type="evidence" value="ECO:0007669"/>
    <property type="project" value="UniProtKB-ARBA"/>
</dbReference>
<organism evidence="5 6">
    <name type="scientific">Sulfuritortus calidifontis</name>
    <dbReference type="NCBI Taxonomy" id="1914471"/>
    <lineage>
        <taxon>Bacteria</taxon>
        <taxon>Pseudomonadati</taxon>
        <taxon>Pseudomonadota</taxon>
        <taxon>Betaproteobacteria</taxon>
        <taxon>Nitrosomonadales</taxon>
        <taxon>Thiobacillaceae</taxon>
        <taxon>Sulfuritortus</taxon>
    </lineage>
</organism>
<dbReference type="InterPro" id="IPR050553">
    <property type="entry name" value="Thioredoxin_ResA/DsbE_sf"/>
</dbReference>
<dbReference type="EMBL" id="SLZY01000007">
    <property type="protein sequence ID" value="TCS71902.1"/>
    <property type="molecule type" value="Genomic_DNA"/>
</dbReference>
<accession>A0A4V2UQQ2</accession>
<dbReference type="InterPro" id="IPR000866">
    <property type="entry name" value="AhpC/TSA"/>
</dbReference>
<dbReference type="PROSITE" id="PS51352">
    <property type="entry name" value="THIOREDOXIN_2"/>
    <property type="match status" value="1"/>
</dbReference>
<dbReference type="Gene3D" id="3.40.30.10">
    <property type="entry name" value="Glutaredoxin"/>
    <property type="match status" value="1"/>
</dbReference>
<keyword evidence="5" id="KW-0413">Isomerase</keyword>
<proteinExistence type="predicted"/>
<dbReference type="RefSeq" id="WP_126463711.1">
    <property type="nucleotide sequence ID" value="NZ_AP018721.1"/>
</dbReference>
<protein>
    <submittedName>
        <fullName evidence="5">Thiol-disulfide isomerase/thioredoxin</fullName>
    </submittedName>
</protein>
<dbReference type="OrthoDB" id="9811352at2"/>
<reference evidence="5 6" key="1">
    <citation type="submission" date="2019-03" db="EMBL/GenBank/DDBJ databases">
        <title>Genomic Encyclopedia of Type Strains, Phase IV (KMG-IV): sequencing the most valuable type-strain genomes for metagenomic binning, comparative biology and taxonomic classification.</title>
        <authorList>
            <person name="Goeker M."/>
        </authorList>
    </citation>
    <scope>NUCLEOTIDE SEQUENCE [LARGE SCALE GENOMIC DNA]</scope>
    <source>
        <strain evidence="5 6">DSM 103923</strain>
    </source>
</reference>
<keyword evidence="3" id="KW-0812">Transmembrane</keyword>
<sequence length="206" mass="22834">MTKTSWFLQKLKANGLTLLLIGLIVYFWFRPPASVDHLHLPAPEVNISTPAGEKPLSAWRGQVLLVNFWATWCPYCRHEMPAMQAFYQAHKHEGFEILALSLDANQAEVDAFMREKDYSFPAPLALAGTSQQFGGVDKVPTSFVIDRRGVIRHKISGQVHRARLEELVLPLLAERPDSSAPVAQPTARPERPARPPAIAGAGPAPR</sequence>
<dbReference type="PANTHER" id="PTHR42852:SF13">
    <property type="entry name" value="PROTEIN DIPZ"/>
    <property type="match status" value="1"/>
</dbReference>
<dbReference type="InterPro" id="IPR017937">
    <property type="entry name" value="Thioredoxin_CS"/>
</dbReference>
<feature type="transmembrane region" description="Helical" evidence="3">
    <location>
        <begin position="12"/>
        <end position="29"/>
    </location>
</feature>
<dbReference type="InterPro" id="IPR036249">
    <property type="entry name" value="Thioredoxin-like_sf"/>
</dbReference>
<gene>
    <name evidence="5" type="ORF">EDC61_10740</name>
</gene>
<evidence type="ECO:0000313" key="6">
    <source>
        <dbReference type="Proteomes" id="UP000295135"/>
    </source>
</evidence>
<feature type="compositionally biased region" description="Low complexity" evidence="2">
    <location>
        <begin position="196"/>
        <end position="206"/>
    </location>
</feature>
<name>A0A4V2UQQ2_9PROT</name>
<feature type="region of interest" description="Disordered" evidence="2">
    <location>
        <begin position="175"/>
        <end position="206"/>
    </location>
</feature>
<dbReference type="AlphaFoldDB" id="A0A4V2UQQ2"/>
<keyword evidence="3" id="KW-1133">Transmembrane helix</keyword>
<dbReference type="GO" id="GO:0016209">
    <property type="term" value="F:antioxidant activity"/>
    <property type="evidence" value="ECO:0007669"/>
    <property type="project" value="InterPro"/>
</dbReference>
<dbReference type="InterPro" id="IPR013766">
    <property type="entry name" value="Thioredoxin_domain"/>
</dbReference>
<comment type="caution">
    <text evidence="5">The sequence shown here is derived from an EMBL/GenBank/DDBJ whole genome shotgun (WGS) entry which is preliminary data.</text>
</comment>
<dbReference type="GO" id="GO:0016853">
    <property type="term" value="F:isomerase activity"/>
    <property type="evidence" value="ECO:0007669"/>
    <property type="project" value="UniProtKB-KW"/>
</dbReference>
<evidence type="ECO:0000256" key="1">
    <source>
        <dbReference type="ARBA" id="ARBA00023284"/>
    </source>
</evidence>
<evidence type="ECO:0000256" key="3">
    <source>
        <dbReference type="SAM" id="Phobius"/>
    </source>
</evidence>
<dbReference type="SUPFAM" id="SSF52833">
    <property type="entry name" value="Thioredoxin-like"/>
    <property type="match status" value="1"/>
</dbReference>
<evidence type="ECO:0000256" key="2">
    <source>
        <dbReference type="SAM" id="MobiDB-lite"/>
    </source>
</evidence>
<evidence type="ECO:0000313" key="5">
    <source>
        <dbReference type="EMBL" id="TCS71902.1"/>
    </source>
</evidence>
<evidence type="ECO:0000259" key="4">
    <source>
        <dbReference type="PROSITE" id="PS51352"/>
    </source>
</evidence>
<dbReference type="CDD" id="cd02966">
    <property type="entry name" value="TlpA_like_family"/>
    <property type="match status" value="1"/>
</dbReference>
<keyword evidence="1" id="KW-0676">Redox-active center</keyword>